<accession>A0A1H7CQ24</accession>
<evidence type="ECO:0000313" key="3">
    <source>
        <dbReference type="EMBL" id="SEJ91576.1"/>
    </source>
</evidence>
<organism evidence="3 4">
    <name type="scientific">Cribrihabitans marinus</name>
    <dbReference type="NCBI Taxonomy" id="1227549"/>
    <lineage>
        <taxon>Bacteria</taxon>
        <taxon>Pseudomonadati</taxon>
        <taxon>Pseudomonadota</taxon>
        <taxon>Alphaproteobacteria</taxon>
        <taxon>Rhodobacterales</taxon>
        <taxon>Paracoccaceae</taxon>
        <taxon>Cribrihabitans</taxon>
    </lineage>
</organism>
<dbReference type="RefSeq" id="WP_092368676.1">
    <property type="nucleotide sequence ID" value="NZ_BMGV01000008.1"/>
</dbReference>
<feature type="region of interest" description="Disordered" evidence="2">
    <location>
        <begin position="1"/>
        <end position="74"/>
    </location>
</feature>
<dbReference type="AlphaFoldDB" id="A0A1H7CQ24"/>
<keyword evidence="4" id="KW-1185">Reference proteome</keyword>
<dbReference type="Proteomes" id="UP000199379">
    <property type="component" value="Unassembled WGS sequence"/>
</dbReference>
<name>A0A1H7CQ24_9RHOB</name>
<feature type="compositionally biased region" description="Gly residues" evidence="2">
    <location>
        <begin position="23"/>
        <end position="57"/>
    </location>
</feature>
<dbReference type="STRING" id="1227549.SAMN05444007_108248"/>
<evidence type="ECO:0000256" key="1">
    <source>
        <dbReference type="SAM" id="Coils"/>
    </source>
</evidence>
<evidence type="ECO:0000313" key="4">
    <source>
        <dbReference type="Proteomes" id="UP000199379"/>
    </source>
</evidence>
<proteinExistence type="predicted"/>
<dbReference type="EMBL" id="FNYD01000008">
    <property type="protein sequence ID" value="SEJ91576.1"/>
    <property type="molecule type" value="Genomic_DNA"/>
</dbReference>
<feature type="compositionally biased region" description="Basic and acidic residues" evidence="2">
    <location>
        <begin position="58"/>
        <end position="73"/>
    </location>
</feature>
<keyword evidence="1" id="KW-0175">Coiled coil</keyword>
<evidence type="ECO:0000256" key="2">
    <source>
        <dbReference type="SAM" id="MobiDB-lite"/>
    </source>
</evidence>
<reference evidence="3 4" key="1">
    <citation type="submission" date="2016-10" db="EMBL/GenBank/DDBJ databases">
        <authorList>
            <person name="de Groot N.N."/>
        </authorList>
    </citation>
    <scope>NUCLEOTIDE SEQUENCE [LARGE SCALE GENOMIC DNA]</scope>
    <source>
        <strain evidence="3 4">DSM 29340</strain>
    </source>
</reference>
<protein>
    <submittedName>
        <fullName evidence="3">Uncharacterized protein</fullName>
    </submittedName>
</protein>
<feature type="coiled-coil region" evidence="1">
    <location>
        <begin position="185"/>
        <end position="212"/>
    </location>
</feature>
<gene>
    <name evidence="3" type="ORF">SAMN05444007_108248</name>
</gene>
<sequence>MKPEFWNLMTMPRPVWAPDDDGAGGGAGDGGDASGDGDGTGDVGDGGGADGGGGSDGGDQRWWEGKGLTDEQRTSLTRMGLTVEDPVEAVAKLTDMEIAAQRKLSKPADQLMDRPTKDQDVAEWMRANGDMFGIPDDPEKYEIVPPKDWPKDLPWNKDLEAEARKIAHEHGIGGNALQAFSDLQAQAMLKLSADAETELQAANDQLQADLKKDWGDQYGAKVAQAQQAASVVAEAAGLDAEGIANLAAVLKPKVGDANTMRMFAAIGELMGEDGAAGLNKGGNTLGTTPADARAELAKMQSKDGAWYRAVESGDQTEIKRLQPKMDQLRKLAAG</sequence>